<dbReference type="CDD" id="cd18316">
    <property type="entry name" value="BTB_POZ_KCTD-like"/>
    <property type="match status" value="1"/>
</dbReference>
<dbReference type="OrthoDB" id="10025005at2759"/>
<evidence type="ECO:0000313" key="2">
    <source>
        <dbReference type="EMBL" id="RIA85145.1"/>
    </source>
</evidence>
<dbReference type="STRING" id="658196.A0A397SM26"/>
<comment type="caution">
    <text evidence="2">The sequence shown here is derived from an EMBL/GenBank/DDBJ whole genome shotgun (WGS) entry which is preliminary data.</text>
</comment>
<evidence type="ECO:0000313" key="3">
    <source>
        <dbReference type="Proteomes" id="UP000265703"/>
    </source>
</evidence>
<dbReference type="PANTHER" id="PTHR11145:SF8">
    <property type="entry name" value="RE57120P"/>
    <property type="match status" value="1"/>
</dbReference>
<dbReference type="SMART" id="SM00225">
    <property type="entry name" value="BTB"/>
    <property type="match status" value="1"/>
</dbReference>
<feature type="domain" description="BTB" evidence="1">
    <location>
        <begin position="61"/>
        <end position="163"/>
    </location>
</feature>
<dbReference type="GO" id="GO:0051260">
    <property type="term" value="P:protein homooligomerization"/>
    <property type="evidence" value="ECO:0007669"/>
    <property type="project" value="InterPro"/>
</dbReference>
<gene>
    <name evidence="2" type="ORF">C1645_782541</name>
</gene>
<dbReference type="Proteomes" id="UP000265703">
    <property type="component" value="Unassembled WGS sequence"/>
</dbReference>
<accession>A0A397SM26</accession>
<organism evidence="2 3">
    <name type="scientific">Glomus cerebriforme</name>
    <dbReference type="NCBI Taxonomy" id="658196"/>
    <lineage>
        <taxon>Eukaryota</taxon>
        <taxon>Fungi</taxon>
        <taxon>Fungi incertae sedis</taxon>
        <taxon>Mucoromycota</taxon>
        <taxon>Glomeromycotina</taxon>
        <taxon>Glomeromycetes</taxon>
        <taxon>Glomerales</taxon>
        <taxon>Glomeraceae</taxon>
        <taxon>Glomus</taxon>
    </lineage>
</organism>
<name>A0A397SM26_9GLOM</name>
<dbReference type="AlphaFoldDB" id="A0A397SM26"/>
<dbReference type="PANTHER" id="PTHR11145">
    <property type="entry name" value="BTB/POZ DOMAIN-CONTAINING ADAPTER FOR CUL3-MEDIATED RHOA DEGRADATION PROTEIN FAMILY MEMBER"/>
    <property type="match status" value="1"/>
</dbReference>
<dbReference type="InterPro" id="IPR045068">
    <property type="entry name" value="BACURD1-3"/>
</dbReference>
<dbReference type="InterPro" id="IPR003131">
    <property type="entry name" value="T1-type_BTB"/>
</dbReference>
<dbReference type="InterPro" id="IPR011333">
    <property type="entry name" value="SKP1/BTB/POZ_sf"/>
</dbReference>
<dbReference type="Gene3D" id="3.30.710.10">
    <property type="entry name" value="Potassium Channel Kv1.1, Chain A"/>
    <property type="match status" value="1"/>
</dbReference>
<protein>
    <submittedName>
        <fullName evidence="2">BTB/POZ protein</fullName>
    </submittedName>
</protein>
<dbReference type="InterPro" id="IPR000210">
    <property type="entry name" value="BTB/POZ_dom"/>
</dbReference>
<sequence length="287" mass="33483">MIQDLRNINPQFTMEEIDAIVAASIDSLNPMIDPVNQVNSMINPINQKIDPVNKMVNPSEELVILNVGGVKYETYRSTLTAYPDTFLGTMFLERNQPLLKRGNEYFFDRCGKIFRYIMQYYRTGKVIIPNEDGITRKEFLIEMDYFQIPRAGSTIDRIVILRLNEIVNTFKYLIKEVSEYHMYKNSFKKFITEIDVCFLDNGQATVKAGIDNTLTDIFDSSKTYAYSIISVYKNEIKNYLEAEYPEITWEDEHRVGSVQYYKIKLCIKWELDHIKILNGSCLKIISD</sequence>
<reference evidence="2 3" key="1">
    <citation type="submission" date="2018-06" db="EMBL/GenBank/DDBJ databases">
        <title>Comparative genomics reveals the genomic features of Rhizophagus irregularis, R. cerebriforme, R. diaphanum and Gigaspora rosea, and their symbiotic lifestyle signature.</title>
        <authorList>
            <person name="Morin E."/>
            <person name="San Clemente H."/>
            <person name="Chen E.C.H."/>
            <person name="De La Providencia I."/>
            <person name="Hainaut M."/>
            <person name="Kuo A."/>
            <person name="Kohler A."/>
            <person name="Murat C."/>
            <person name="Tang N."/>
            <person name="Roy S."/>
            <person name="Loubradou J."/>
            <person name="Henrissat B."/>
            <person name="Grigoriev I.V."/>
            <person name="Corradi N."/>
            <person name="Roux C."/>
            <person name="Martin F.M."/>
        </authorList>
    </citation>
    <scope>NUCLEOTIDE SEQUENCE [LARGE SCALE GENOMIC DNA]</scope>
    <source>
        <strain evidence="2 3">DAOM 227022</strain>
    </source>
</reference>
<proteinExistence type="predicted"/>
<evidence type="ECO:0000259" key="1">
    <source>
        <dbReference type="SMART" id="SM00225"/>
    </source>
</evidence>
<dbReference type="EMBL" id="QKYT01000444">
    <property type="protein sequence ID" value="RIA85145.1"/>
    <property type="molecule type" value="Genomic_DNA"/>
</dbReference>
<dbReference type="Pfam" id="PF02214">
    <property type="entry name" value="BTB_2"/>
    <property type="match status" value="1"/>
</dbReference>
<keyword evidence="3" id="KW-1185">Reference proteome</keyword>
<dbReference type="SUPFAM" id="SSF54695">
    <property type="entry name" value="POZ domain"/>
    <property type="match status" value="1"/>
</dbReference>